<gene>
    <name evidence="3" type="ORF">E6C55_04715</name>
</gene>
<dbReference type="Gene3D" id="3.10.129.10">
    <property type="entry name" value="Hotdog Thioesterase"/>
    <property type="match status" value="1"/>
</dbReference>
<dbReference type="PANTHER" id="PTHR31793">
    <property type="entry name" value="4-HYDROXYBENZOYL-COA THIOESTERASE FAMILY MEMBER"/>
    <property type="match status" value="1"/>
</dbReference>
<reference evidence="3 4" key="1">
    <citation type="submission" date="2019-04" db="EMBL/GenBank/DDBJ databases">
        <title>Cohnella sp. nov. isolated from preserved vegetables.</title>
        <authorList>
            <person name="Lin S.-Y."/>
            <person name="Hung M.-H."/>
            <person name="Young C.-C."/>
        </authorList>
    </citation>
    <scope>NUCLEOTIDE SEQUENCE [LARGE SCALE GENOMIC DNA]</scope>
    <source>
        <strain evidence="3 4">CC-MHH1044</strain>
    </source>
</reference>
<sequence length="165" mass="18826">MAMADAHPRYDMEMSVTWGDCDAAGISYYARTFDWFTNARMGLLAHYGLPYMKEWHQRDIALVCLHADCRYKKMIRPEERIVVRAELAELSRSRMAFTYLVLQEDGVVAAEGQTKHAYVDGRGAPFNLERRQPELWARLAEAGLIQRGKYPGTANRQTGVEDAHG</sequence>
<keyword evidence="2" id="KW-0378">Hydrolase</keyword>
<evidence type="ECO:0000256" key="1">
    <source>
        <dbReference type="ARBA" id="ARBA00005953"/>
    </source>
</evidence>
<keyword evidence="4" id="KW-1185">Reference proteome</keyword>
<comment type="caution">
    <text evidence="3">The sequence shown here is derived from an EMBL/GenBank/DDBJ whole genome shotgun (WGS) entry which is preliminary data.</text>
</comment>
<proteinExistence type="inferred from homology"/>
<dbReference type="SUPFAM" id="SSF54637">
    <property type="entry name" value="Thioesterase/thiol ester dehydrase-isomerase"/>
    <property type="match status" value="1"/>
</dbReference>
<dbReference type="EMBL" id="SSOB01000004">
    <property type="protein sequence ID" value="THF83466.1"/>
    <property type="molecule type" value="Genomic_DNA"/>
</dbReference>
<name>A0A4S4C734_9BACL</name>
<dbReference type="PANTHER" id="PTHR31793:SF27">
    <property type="entry name" value="NOVEL THIOESTERASE SUPERFAMILY DOMAIN AND SAPOSIN A-TYPE DOMAIN CONTAINING PROTEIN (0610012H03RIK)"/>
    <property type="match status" value="1"/>
</dbReference>
<organism evidence="3 4">
    <name type="scientific">Cohnella fermenti</name>
    <dbReference type="NCBI Taxonomy" id="2565925"/>
    <lineage>
        <taxon>Bacteria</taxon>
        <taxon>Bacillati</taxon>
        <taxon>Bacillota</taxon>
        <taxon>Bacilli</taxon>
        <taxon>Bacillales</taxon>
        <taxon>Paenibacillaceae</taxon>
        <taxon>Cohnella</taxon>
    </lineage>
</organism>
<protein>
    <submittedName>
        <fullName evidence="3">Acyl-CoA thioesterase</fullName>
    </submittedName>
</protein>
<accession>A0A4S4C734</accession>
<evidence type="ECO:0000313" key="4">
    <source>
        <dbReference type="Proteomes" id="UP000310636"/>
    </source>
</evidence>
<dbReference type="GO" id="GO:0047617">
    <property type="term" value="F:fatty acyl-CoA hydrolase activity"/>
    <property type="evidence" value="ECO:0007669"/>
    <property type="project" value="TreeGrafter"/>
</dbReference>
<comment type="similarity">
    <text evidence="1">Belongs to the 4-hydroxybenzoyl-CoA thioesterase family.</text>
</comment>
<dbReference type="Pfam" id="PF13279">
    <property type="entry name" value="4HBT_2"/>
    <property type="match status" value="1"/>
</dbReference>
<evidence type="ECO:0000313" key="3">
    <source>
        <dbReference type="EMBL" id="THF83466.1"/>
    </source>
</evidence>
<dbReference type="InterPro" id="IPR050563">
    <property type="entry name" value="4-hydroxybenzoyl-CoA_TE"/>
</dbReference>
<evidence type="ECO:0000256" key="2">
    <source>
        <dbReference type="ARBA" id="ARBA00022801"/>
    </source>
</evidence>
<dbReference type="InterPro" id="IPR029069">
    <property type="entry name" value="HotDog_dom_sf"/>
</dbReference>
<dbReference type="CDD" id="cd00586">
    <property type="entry name" value="4HBT"/>
    <property type="match status" value="1"/>
</dbReference>
<dbReference type="Proteomes" id="UP000310636">
    <property type="component" value="Unassembled WGS sequence"/>
</dbReference>
<dbReference type="AlphaFoldDB" id="A0A4S4C734"/>
<dbReference type="OrthoDB" id="9800856at2"/>